<sequence>MSFHSFIHALPHWLDRQVTSGRLYLAIAVALLLQLAMMPLDQHLHAVSGGLGKPSLVFGSSTGELRQHLQAFGADGRSTLARLYIIDLFFPSALAVVAIQAGWLAFRRVLPGLALLLVGIAVSFDLLDLLEKVLSFSILARYPQIETGVLACTVAITTVKLICLAAIYTGLLASLVSWLITRNKEYAGISNRR</sequence>
<proteinExistence type="predicted"/>
<gene>
    <name evidence="2" type="ORF">SAMN05192562_101447</name>
</gene>
<keyword evidence="3" id="KW-1185">Reference proteome</keyword>
<feature type="transmembrane region" description="Helical" evidence="1">
    <location>
        <begin position="83"/>
        <end position="103"/>
    </location>
</feature>
<keyword evidence="1" id="KW-0472">Membrane</keyword>
<keyword evidence="1" id="KW-1133">Transmembrane helix</keyword>
<feature type="transmembrane region" description="Helical" evidence="1">
    <location>
        <begin position="148"/>
        <end position="180"/>
    </location>
</feature>
<dbReference type="AlphaFoldDB" id="A0A1I6YCD9"/>
<evidence type="ECO:0000313" key="2">
    <source>
        <dbReference type="EMBL" id="SFT48062.1"/>
    </source>
</evidence>
<feature type="transmembrane region" description="Helical" evidence="1">
    <location>
        <begin position="109"/>
        <end position="127"/>
    </location>
</feature>
<organism evidence="2 3">
    <name type="scientific">Kosakonia arachidis</name>
    <dbReference type="NCBI Taxonomy" id="551989"/>
    <lineage>
        <taxon>Bacteria</taxon>
        <taxon>Pseudomonadati</taxon>
        <taxon>Pseudomonadota</taxon>
        <taxon>Gammaproteobacteria</taxon>
        <taxon>Enterobacterales</taxon>
        <taxon>Enterobacteriaceae</taxon>
        <taxon>Kosakonia</taxon>
    </lineage>
</organism>
<dbReference type="EMBL" id="FPAU01000001">
    <property type="protein sequence ID" value="SFT48062.1"/>
    <property type="molecule type" value="Genomic_DNA"/>
</dbReference>
<reference evidence="3" key="1">
    <citation type="submission" date="2016-10" db="EMBL/GenBank/DDBJ databases">
        <authorList>
            <person name="Varghese N."/>
            <person name="Submissions S."/>
        </authorList>
    </citation>
    <scope>NUCLEOTIDE SEQUENCE [LARGE SCALE GENOMIC DNA]</scope>
    <source>
        <strain evidence="3">Ah-143</strain>
    </source>
</reference>
<evidence type="ECO:0000313" key="3">
    <source>
        <dbReference type="Proteomes" id="UP000199187"/>
    </source>
</evidence>
<name>A0A1I6YCD9_9ENTR</name>
<accession>A0A1I6YCD9</accession>
<feature type="transmembrane region" description="Helical" evidence="1">
    <location>
        <begin position="23"/>
        <end position="40"/>
    </location>
</feature>
<evidence type="ECO:0000256" key="1">
    <source>
        <dbReference type="SAM" id="Phobius"/>
    </source>
</evidence>
<dbReference type="RefSeq" id="WP_090118812.1">
    <property type="nucleotide sequence ID" value="NZ_CP045300.1"/>
</dbReference>
<keyword evidence="1" id="KW-0812">Transmembrane</keyword>
<protein>
    <submittedName>
        <fullName evidence="2">Uncharacterized protein</fullName>
    </submittedName>
</protein>
<dbReference type="Proteomes" id="UP000199187">
    <property type="component" value="Unassembled WGS sequence"/>
</dbReference>